<evidence type="ECO:0000256" key="5">
    <source>
        <dbReference type="ARBA" id="ARBA00018993"/>
    </source>
</evidence>
<evidence type="ECO:0000256" key="12">
    <source>
        <dbReference type="ARBA" id="ARBA00026011"/>
    </source>
</evidence>
<evidence type="ECO:0000256" key="2">
    <source>
        <dbReference type="ARBA" id="ARBA00003945"/>
    </source>
</evidence>
<dbReference type="Pfam" id="PF02943">
    <property type="entry name" value="FeThRed_B"/>
    <property type="match status" value="1"/>
</dbReference>
<keyword evidence="15" id="KW-0472">Membrane</keyword>
<evidence type="ECO:0000256" key="14">
    <source>
        <dbReference type="ARBA" id="ARBA00048150"/>
    </source>
</evidence>
<comment type="catalytic activity">
    <reaction evidence="14">
        <text>[thioredoxin]-disulfide + 2 reduced [2Fe-2S]-[ferredoxin] + 2 H(+) = [thioredoxin]-dithiol + 2 oxidized [2Fe-2S]-[ferredoxin]</text>
        <dbReference type="Rhea" id="RHEA:42336"/>
        <dbReference type="Rhea" id="RHEA-COMP:10000"/>
        <dbReference type="Rhea" id="RHEA-COMP:10001"/>
        <dbReference type="Rhea" id="RHEA-COMP:10698"/>
        <dbReference type="Rhea" id="RHEA-COMP:10700"/>
        <dbReference type="ChEBI" id="CHEBI:15378"/>
        <dbReference type="ChEBI" id="CHEBI:29950"/>
        <dbReference type="ChEBI" id="CHEBI:33737"/>
        <dbReference type="ChEBI" id="CHEBI:33738"/>
        <dbReference type="ChEBI" id="CHEBI:50058"/>
        <dbReference type="EC" id="1.8.7.2"/>
    </reaction>
</comment>
<reference evidence="16 17" key="1">
    <citation type="journal article" date="2022" name="Nat. Plants">
        <title>Genomes of leafy and leafless Platanthera orchids illuminate the evolution of mycoheterotrophy.</title>
        <authorList>
            <person name="Li M.H."/>
            <person name="Liu K.W."/>
            <person name="Li Z."/>
            <person name="Lu H.C."/>
            <person name="Ye Q.L."/>
            <person name="Zhang D."/>
            <person name="Wang J.Y."/>
            <person name="Li Y.F."/>
            <person name="Zhong Z.M."/>
            <person name="Liu X."/>
            <person name="Yu X."/>
            <person name="Liu D.K."/>
            <person name="Tu X.D."/>
            <person name="Liu B."/>
            <person name="Hao Y."/>
            <person name="Liao X.Y."/>
            <person name="Jiang Y.T."/>
            <person name="Sun W.H."/>
            <person name="Chen J."/>
            <person name="Chen Y.Q."/>
            <person name="Ai Y."/>
            <person name="Zhai J.W."/>
            <person name="Wu S.S."/>
            <person name="Zhou Z."/>
            <person name="Hsiao Y.Y."/>
            <person name="Wu W.L."/>
            <person name="Chen Y.Y."/>
            <person name="Lin Y.F."/>
            <person name="Hsu J.L."/>
            <person name="Li C.Y."/>
            <person name="Wang Z.W."/>
            <person name="Zhao X."/>
            <person name="Zhong W.Y."/>
            <person name="Ma X.K."/>
            <person name="Ma L."/>
            <person name="Huang J."/>
            <person name="Chen G.Z."/>
            <person name="Huang M.Z."/>
            <person name="Huang L."/>
            <person name="Peng D.H."/>
            <person name="Luo Y.B."/>
            <person name="Zou S.Q."/>
            <person name="Chen S.P."/>
            <person name="Lan S."/>
            <person name="Tsai W.C."/>
            <person name="Van de Peer Y."/>
            <person name="Liu Z.J."/>
        </authorList>
    </citation>
    <scope>NUCLEOTIDE SEQUENCE [LARGE SCALE GENOMIC DNA]</scope>
    <source>
        <strain evidence="16">Lor287</strain>
    </source>
</reference>
<dbReference type="PANTHER" id="PTHR35113">
    <property type="entry name" value="FERREDOXIN-THIOREDOXIN REDUCTASE CATALYTIC CHAIN, CHLOROPLASTIC"/>
    <property type="match status" value="1"/>
</dbReference>
<evidence type="ECO:0000313" key="17">
    <source>
        <dbReference type="Proteomes" id="UP001418222"/>
    </source>
</evidence>
<comment type="caution">
    <text evidence="16">The sequence shown here is derived from an EMBL/GenBank/DDBJ whole genome shotgun (WGS) entry which is preliminary data.</text>
</comment>
<name>A0AAP0FVG1_9ASPA</name>
<dbReference type="SUPFAM" id="SSF57662">
    <property type="entry name" value="Ferredoxin thioredoxin reductase (FTR), catalytic beta chain"/>
    <property type="match status" value="1"/>
</dbReference>
<keyword evidence="10" id="KW-0411">Iron-sulfur</keyword>
<keyword evidence="15" id="KW-1133">Transmembrane helix</keyword>
<dbReference type="GO" id="GO:0016730">
    <property type="term" value="F:oxidoreductase activity, acting on iron-sulfur proteins as donors"/>
    <property type="evidence" value="ECO:0007669"/>
    <property type="project" value="InterPro"/>
</dbReference>
<dbReference type="Proteomes" id="UP001418222">
    <property type="component" value="Unassembled WGS sequence"/>
</dbReference>
<proteinExistence type="inferred from homology"/>
<keyword evidence="11" id="KW-1015">Disulfide bond</keyword>
<dbReference type="GO" id="GO:0051539">
    <property type="term" value="F:4 iron, 4 sulfur cluster binding"/>
    <property type="evidence" value="ECO:0007669"/>
    <property type="project" value="UniProtKB-KW"/>
</dbReference>
<evidence type="ECO:0000256" key="8">
    <source>
        <dbReference type="ARBA" id="ARBA00023002"/>
    </source>
</evidence>
<evidence type="ECO:0000256" key="10">
    <source>
        <dbReference type="ARBA" id="ARBA00023014"/>
    </source>
</evidence>
<evidence type="ECO:0000313" key="16">
    <source>
        <dbReference type="EMBL" id="KAK8918256.1"/>
    </source>
</evidence>
<evidence type="ECO:0000256" key="3">
    <source>
        <dbReference type="ARBA" id="ARBA00007941"/>
    </source>
</evidence>
<dbReference type="PANTHER" id="PTHR35113:SF1">
    <property type="entry name" value="FERREDOXIN-THIOREDOXIN REDUCTASE CATALYTIC CHAIN, CHLOROPLASTIC"/>
    <property type="match status" value="1"/>
</dbReference>
<dbReference type="EC" id="1.8.7.2" evidence="4"/>
<keyword evidence="17" id="KW-1185">Reference proteome</keyword>
<evidence type="ECO:0000256" key="1">
    <source>
        <dbReference type="ARBA" id="ARBA00001966"/>
    </source>
</evidence>
<organism evidence="16 17">
    <name type="scientific">Platanthera zijinensis</name>
    <dbReference type="NCBI Taxonomy" id="2320716"/>
    <lineage>
        <taxon>Eukaryota</taxon>
        <taxon>Viridiplantae</taxon>
        <taxon>Streptophyta</taxon>
        <taxon>Embryophyta</taxon>
        <taxon>Tracheophyta</taxon>
        <taxon>Spermatophyta</taxon>
        <taxon>Magnoliopsida</taxon>
        <taxon>Liliopsida</taxon>
        <taxon>Asparagales</taxon>
        <taxon>Orchidaceae</taxon>
        <taxon>Orchidoideae</taxon>
        <taxon>Orchideae</taxon>
        <taxon>Orchidinae</taxon>
        <taxon>Platanthera</taxon>
    </lineage>
</organism>
<evidence type="ECO:0000256" key="7">
    <source>
        <dbReference type="ARBA" id="ARBA00022723"/>
    </source>
</evidence>
<evidence type="ECO:0000256" key="13">
    <source>
        <dbReference type="ARBA" id="ARBA00030295"/>
    </source>
</evidence>
<dbReference type="AlphaFoldDB" id="A0AAP0FVG1"/>
<keyword evidence="7" id="KW-0479">Metal-binding</keyword>
<dbReference type="InterPro" id="IPR036644">
    <property type="entry name" value="FTR_bsu_sf"/>
</dbReference>
<evidence type="ECO:0000256" key="15">
    <source>
        <dbReference type="SAM" id="Phobius"/>
    </source>
</evidence>
<dbReference type="Gene3D" id="3.90.460.10">
    <property type="entry name" value="Ferredoxin thioredoxin reductase catalytic beta subunit"/>
    <property type="match status" value="1"/>
</dbReference>
<protein>
    <recommendedName>
        <fullName evidence="5">Ferredoxin-thioredoxin reductase catalytic chain, chloroplastic</fullName>
        <ecNumber evidence="4">1.8.7.2</ecNumber>
    </recommendedName>
    <alternativeName>
        <fullName evidence="13">Ferredoxin-thioredoxin reductase subunit B</fullName>
    </alternativeName>
</protein>
<comment type="similarity">
    <text evidence="3">Belongs to the ferredoxin thioredoxin reductase beta subunit family.</text>
</comment>
<keyword evidence="6" id="KW-0004">4Fe-4S</keyword>
<feature type="transmembrane region" description="Helical" evidence="15">
    <location>
        <begin position="87"/>
        <end position="108"/>
    </location>
</feature>
<evidence type="ECO:0000256" key="11">
    <source>
        <dbReference type="ARBA" id="ARBA00023157"/>
    </source>
</evidence>
<comment type="cofactor">
    <cofactor evidence="1">
        <name>[4Fe-4S] cluster</name>
        <dbReference type="ChEBI" id="CHEBI:49883"/>
    </cofactor>
</comment>
<evidence type="ECO:0000256" key="4">
    <source>
        <dbReference type="ARBA" id="ARBA00012358"/>
    </source>
</evidence>
<evidence type="ECO:0000256" key="9">
    <source>
        <dbReference type="ARBA" id="ARBA00023004"/>
    </source>
</evidence>
<keyword evidence="15" id="KW-0812">Transmembrane</keyword>
<keyword evidence="9" id="KW-0408">Iron</keyword>
<sequence length="157" mass="17862">MSIQTSFAGVSLPRFAASPPQRRSLGSIRAKVEPSEKSVEIMRKFSEQYARRSQTYFCVDKGVTSVVIKELLFCFLVLMLISRMGSLNVIIITFLRSLNLFFVSFYSCSALSRSRPRYCVFDQQGFFIISYANVSLIRCHTSHLNCTFIQGSHRSTT</sequence>
<feature type="transmembrane region" description="Helical" evidence="15">
    <location>
        <begin position="62"/>
        <end position="81"/>
    </location>
</feature>
<dbReference type="GO" id="GO:0046872">
    <property type="term" value="F:metal ion binding"/>
    <property type="evidence" value="ECO:0007669"/>
    <property type="project" value="UniProtKB-KW"/>
</dbReference>
<gene>
    <name evidence="16" type="ORF">KSP39_PZI021091</name>
</gene>
<dbReference type="InterPro" id="IPR004209">
    <property type="entry name" value="FTR_bsu"/>
</dbReference>
<comment type="subunit">
    <text evidence="12">Heterodimer of subunit A (variable subunit) and subunit B (catalytic subunit). Heterodimeric FTR forms a complex with ferredoxin and thioredoxin.</text>
</comment>
<accession>A0AAP0FVG1</accession>
<dbReference type="EMBL" id="JBBWWQ010000019">
    <property type="protein sequence ID" value="KAK8918256.1"/>
    <property type="molecule type" value="Genomic_DNA"/>
</dbReference>
<comment type="function">
    <text evidence="2">Catalytic subunit of the ferredoxin-thioredoxin reductase (FTR), which catalyzes the two-electron reduction of thioredoxins by the electrons provided by reduced ferredoxin.</text>
</comment>
<evidence type="ECO:0000256" key="6">
    <source>
        <dbReference type="ARBA" id="ARBA00022485"/>
    </source>
</evidence>
<keyword evidence="8" id="KW-0560">Oxidoreductase</keyword>
<dbReference type="GO" id="GO:0103012">
    <property type="term" value="F:ferredoxin-thioredoxin reductase activity"/>
    <property type="evidence" value="ECO:0007669"/>
    <property type="project" value="UniProtKB-EC"/>
</dbReference>